<dbReference type="InterPro" id="IPR005129">
    <property type="entry name" value="GTPase_ArgK"/>
</dbReference>
<feature type="domain" description="AAA+ ATPase" evidence="6">
    <location>
        <begin position="39"/>
        <end position="175"/>
    </location>
</feature>
<keyword evidence="2" id="KW-0547">Nucleotide-binding</keyword>
<evidence type="ECO:0000256" key="4">
    <source>
        <dbReference type="ARBA" id="ARBA00023134"/>
    </source>
</evidence>
<evidence type="ECO:0000256" key="3">
    <source>
        <dbReference type="ARBA" id="ARBA00022801"/>
    </source>
</evidence>
<dbReference type="RefSeq" id="WP_075666153.1">
    <property type="nucleotide sequence ID" value="NZ_LBFC01000021.1"/>
</dbReference>
<evidence type="ECO:0000256" key="1">
    <source>
        <dbReference type="ARBA" id="ARBA00009625"/>
    </source>
</evidence>
<dbReference type="CDD" id="cd03114">
    <property type="entry name" value="MMAA-like"/>
    <property type="match status" value="1"/>
</dbReference>
<reference evidence="7 8" key="1">
    <citation type="submission" date="2015-06" db="EMBL/GenBank/DDBJ databases">
        <title>Genome sequencing of Thermotogales isolates from hydrothermal vents.</title>
        <authorList>
            <person name="Haverkamp T.H."/>
            <person name="Kublanov I.V."/>
            <person name="Nesbo C.L."/>
        </authorList>
    </citation>
    <scope>NUCLEOTIDE SEQUENCE [LARGE SCALE GENOMIC DNA]</scope>
    <source>
        <strain evidence="8">ik275mar</strain>
    </source>
</reference>
<evidence type="ECO:0000259" key="6">
    <source>
        <dbReference type="SMART" id="SM00382"/>
    </source>
</evidence>
<protein>
    <submittedName>
        <fullName evidence="7">Transporter</fullName>
    </submittedName>
</protein>
<keyword evidence="3" id="KW-0378">Hydrolase</keyword>
<dbReference type="PANTHER" id="PTHR43087">
    <property type="entry name" value="LYSINE/ARGININE/ORNITHINE TRANSPORT SYSTEM KINASE"/>
    <property type="match status" value="1"/>
</dbReference>
<keyword evidence="5" id="KW-0143">Chaperone</keyword>
<evidence type="ECO:0000313" key="8">
    <source>
        <dbReference type="Proteomes" id="UP000242616"/>
    </source>
</evidence>
<dbReference type="NCBIfam" id="TIGR00750">
    <property type="entry name" value="lao"/>
    <property type="match status" value="1"/>
</dbReference>
<gene>
    <name evidence="7" type="ORF">XJ44_06325</name>
</gene>
<dbReference type="Gene3D" id="3.40.50.300">
    <property type="entry name" value="P-loop containing nucleotide triphosphate hydrolases"/>
    <property type="match status" value="1"/>
</dbReference>
<comment type="caution">
    <text evidence="7">The sequence shown here is derived from an EMBL/GenBank/DDBJ whole genome shotgun (WGS) entry which is preliminary data.</text>
</comment>
<evidence type="ECO:0000256" key="2">
    <source>
        <dbReference type="ARBA" id="ARBA00022741"/>
    </source>
</evidence>
<sequence>MKELLEKLKQKDQRALAKLITYVENNTENNFVDDLWTNDSFVIGITGSPGAGKSSLVNALISEIRATEKTVGVIAVDPTSPFTGGAFLGDRIRMKKHFLDKGVFIRSMGSGNSLGGLNESIFDVIKLMDAFGFDYILIETVGAGQSEIDIVNVSDLVTLVLSPGAGDEIQLLKAGIMEIGDIYVINKADLDGTASLKIQLEHILSLSNSKKTIVETIATSGKGIKQLLENINDLLNKFKENGELNTRKKQRQKRHAETIVIRKVKEIISKIEPEERVSTLVEKTLNKLCGII</sequence>
<evidence type="ECO:0000256" key="5">
    <source>
        <dbReference type="ARBA" id="ARBA00023186"/>
    </source>
</evidence>
<dbReference type="SMART" id="SM00382">
    <property type="entry name" value="AAA"/>
    <property type="match status" value="1"/>
</dbReference>
<proteinExistence type="inferred from homology"/>
<dbReference type="Proteomes" id="UP000242616">
    <property type="component" value="Unassembled WGS sequence"/>
</dbReference>
<evidence type="ECO:0000313" key="7">
    <source>
        <dbReference type="EMBL" id="ONN26906.1"/>
    </source>
</evidence>
<keyword evidence="4" id="KW-0342">GTP-binding</keyword>
<dbReference type="InterPro" id="IPR052040">
    <property type="entry name" value="GTPase/Isobutyryl-CoA_mutase"/>
</dbReference>
<comment type="similarity">
    <text evidence="1">Belongs to the SIMIBI class G3E GTPase family. ArgK/MeaB subfamily.</text>
</comment>
<dbReference type="InterPro" id="IPR003593">
    <property type="entry name" value="AAA+_ATPase"/>
</dbReference>
<keyword evidence="8" id="KW-1185">Reference proteome</keyword>
<name>A0ABX3II97_9BACT</name>
<dbReference type="PANTHER" id="PTHR43087:SF1">
    <property type="entry name" value="LAO_AO TRANSPORT SYSTEM ATPASE"/>
    <property type="match status" value="1"/>
</dbReference>
<accession>A0ABX3II97</accession>
<dbReference type="Pfam" id="PF03308">
    <property type="entry name" value="MeaB"/>
    <property type="match status" value="1"/>
</dbReference>
<organism evidence="7 8">
    <name type="scientific">Thermosipho affectus</name>
    <dbReference type="NCBI Taxonomy" id="660294"/>
    <lineage>
        <taxon>Bacteria</taxon>
        <taxon>Thermotogati</taxon>
        <taxon>Thermotogota</taxon>
        <taxon>Thermotogae</taxon>
        <taxon>Thermotogales</taxon>
        <taxon>Fervidobacteriaceae</taxon>
        <taxon>Thermosipho</taxon>
    </lineage>
</organism>
<dbReference type="SUPFAM" id="SSF52540">
    <property type="entry name" value="P-loop containing nucleoside triphosphate hydrolases"/>
    <property type="match status" value="1"/>
</dbReference>
<dbReference type="InterPro" id="IPR027417">
    <property type="entry name" value="P-loop_NTPase"/>
</dbReference>
<dbReference type="EMBL" id="LBFC01000021">
    <property type="protein sequence ID" value="ONN26906.1"/>
    <property type="molecule type" value="Genomic_DNA"/>
</dbReference>